<proteinExistence type="predicted"/>
<dbReference type="Pfam" id="PF07729">
    <property type="entry name" value="FCD"/>
    <property type="match status" value="1"/>
</dbReference>
<keyword evidence="1" id="KW-0805">Transcription regulation</keyword>
<evidence type="ECO:0000313" key="6">
    <source>
        <dbReference type="Proteomes" id="UP000196320"/>
    </source>
</evidence>
<dbReference type="Pfam" id="PF00392">
    <property type="entry name" value="GntR"/>
    <property type="match status" value="1"/>
</dbReference>
<keyword evidence="6" id="KW-1185">Reference proteome</keyword>
<dbReference type="RefSeq" id="WP_087131646.1">
    <property type="nucleotide sequence ID" value="NZ_FUKO01000021.1"/>
</dbReference>
<dbReference type="PRINTS" id="PR00035">
    <property type="entry name" value="HTHGNTR"/>
</dbReference>
<dbReference type="CDD" id="cd07377">
    <property type="entry name" value="WHTH_GntR"/>
    <property type="match status" value="1"/>
</dbReference>
<protein>
    <submittedName>
        <fullName evidence="5">Transcriptional regulator, GntR family</fullName>
    </submittedName>
</protein>
<dbReference type="PROSITE" id="PS50949">
    <property type="entry name" value="HTH_GNTR"/>
    <property type="match status" value="1"/>
</dbReference>
<dbReference type="SUPFAM" id="SSF48008">
    <property type="entry name" value="GntR ligand-binding domain-like"/>
    <property type="match status" value="1"/>
</dbReference>
<dbReference type="SMART" id="SM00895">
    <property type="entry name" value="FCD"/>
    <property type="match status" value="1"/>
</dbReference>
<evidence type="ECO:0000256" key="2">
    <source>
        <dbReference type="ARBA" id="ARBA00023125"/>
    </source>
</evidence>
<evidence type="ECO:0000259" key="4">
    <source>
        <dbReference type="PROSITE" id="PS50949"/>
    </source>
</evidence>
<dbReference type="Proteomes" id="UP000196320">
    <property type="component" value="Unassembled WGS sequence"/>
</dbReference>
<evidence type="ECO:0000256" key="1">
    <source>
        <dbReference type="ARBA" id="ARBA00023015"/>
    </source>
</evidence>
<dbReference type="Gene3D" id="1.10.10.10">
    <property type="entry name" value="Winged helix-like DNA-binding domain superfamily/Winged helix DNA-binding domain"/>
    <property type="match status" value="1"/>
</dbReference>
<feature type="domain" description="HTH gntR-type" evidence="4">
    <location>
        <begin position="8"/>
        <end position="75"/>
    </location>
</feature>
<dbReference type="SUPFAM" id="SSF46785">
    <property type="entry name" value="Winged helix' DNA-binding domain"/>
    <property type="match status" value="1"/>
</dbReference>
<sequence>MVFERVAELESERVANVLRDDIMLGHREPGSRLIERDIAAELNVSRLPVREAIKVLVSEGIVVARPRTWAVVREFSIRDLQDFAEVRQAMETLAFVLATKRLDDAGIERLEELVRAEDAAAAAGDAVGARIASSTFHMTAVMLAGNAMLTELAESLITRLRWLFGQHEELRVMAGEHREIVDAMKAGDVEKLQQLIPTHLARGHDAAERRLLARQKGAD</sequence>
<keyword evidence="2" id="KW-0238">DNA-binding</keyword>
<dbReference type="Gene3D" id="1.20.120.530">
    <property type="entry name" value="GntR ligand-binding domain-like"/>
    <property type="match status" value="1"/>
</dbReference>
<name>A0A1R4JWJ3_9MICO</name>
<dbReference type="PANTHER" id="PTHR43537">
    <property type="entry name" value="TRANSCRIPTIONAL REGULATOR, GNTR FAMILY"/>
    <property type="match status" value="1"/>
</dbReference>
<dbReference type="SMART" id="SM00345">
    <property type="entry name" value="HTH_GNTR"/>
    <property type="match status" value="1"/>
</dbReference>
<organism evidence="5 6">
    <name type="scientific">Microbacterium esteraromaticum</name>
    <dbReference type="NCBI Taxonomy" id="57043"/>
    <lineage>
        <taxon>Bacteria</taxon>
        <taxon>Bacillati</taxon>
        <taxon>Actinomycetota</taxon>
        <taxon>Actinomycetes</taxon>
        <taxon>Micrococcales</taxon>
        <taxon>Microbacteriaceae</taxon>
        <taxon>Microbacterium</taxon>
    </lineage>
</organism>
<dbReference type="AlphaFoldDB" id="A0A1R4JWJ3"/>
<keyword evidence="3" id="KW-0804">Transcription</keyword>
<evidence type="ECO:0000313" key="5">
    <source>
        <dbReference type="EMBL" id="SJN36342.1"/>
    </source>
</evidence>
<dbReference type="PANTHER" id="PTHR43537:SF45">
    <property type="entry name" value="GNTR FAMILY REGULATORY PROTEIN"/>
    <property type="match status" value="1"/>
</dbReference>
<dbReference type="GO" id="GO:0003677">
    <property type="term" value="F:DNA binding"/>
    <property type="evidence" value="ECO:0007669"/>
    <property type="project" value="UniProtKB-KW"/>
</dbReference>
<evidence type="ECO:0000256" key="3">
    <source>
        <dbReference type="ARBA" id="ARBA00023163"/>
    </source>
</evidence>
<reference evidence="5 6" key="1">
    <citation type="submission" date="2017-02" db="EMBL/GenBank/DDBJ databases">
        <authorList>
            <person name="Peterson S.W."/>
        </authorList>
    </citation>
    <scope>NUCLEOTIDE SEQUENCE [LARGE SCALE GENOMIC DNA]</scope>
    <source>
        <strain evidence="5 6">B Mb 05.01</strain>
    </source>
</reference>
<dbReference type="EMBL" id="FUKO01000021">
    <property type="protein sequence ID" value="SJN36342.1"/>
    <property type="molecule type" value="Genomic_DNA"/>
</dbReference>
<dbReference type="InterPro" id="IPR008920">
    <property type="entry name" value="TF_FadR/GntR_C"/>
</dbReference>
<dbReference type="InterPro" id="IPR036390">
    <property type="entry name" value="WH_DNA-bd_sf"/>
</dbReference>
<dbReference type="InterPro" id="IPR000524">
    <property type="entry name" value="Tscrpt_reg_HTH_GntR"/>
</dbReference>
<dbReference type="GO" id="GO:0003700">
    <property type="term" value="F:DNA-binding transcription factor activity"/>
    <property type="evidence" value="ECO:0007669"/>
    <property type="project" value="InterPro"/>
</dbReference>
<accession>A0A1R4JWJ3</accession>
<dbReference type="OrthoDB" id="9816161at2"/>
<gene>
    <name evidence="5" type="ORF">FM104_09190</name>
</gene>
<dbReference type="InterPro" id="IPR011711">
    <property type="entry name" value="GntR_C"/>
</dbReference>
<dbReference type="InterPro" id="IPR036388">
    <property type="entry name" value="WH-like_DNA-bd_sf"/>
</dbReference>